<reference evidence="11 12" key="1">
    <citation type="submission" date="2016-07" db="EMBL/GenBank/DDBJ databases">
        <title>Characterization of isolates of Eisenbergiella tayi derived from blood cultures, using whole genome sequencing.</title>
        <authorList>
            <person name="Burdz T."/>
            <person name="Wiebe D."/>
            <person name="Huynh C."/>
            <person name="Bernard K."/>
        </authorList>
    </citation>
    <scope>NUCLEOTIDE SEQUENCE [LARGE SCALE GENOMIC DNA]</scope>
    <source>
        <strain evidence="11 12">NML 110608</strain>
    </source>
</reference>
<feature type="transmembrane region" description="Helical" evidence="10">
    <location>
        <begin position="82"/>
        <end position="102"/>
    </location>
</feature>
<proteinExistence type="inferred from homology"/>
<feature type="transmembrane region" description="Helical" evidence="10">
    <location>
        <begin position="228"/>
        <end position="249"/>
    </location>
</feature>
<evidence type="ECO:0000256" key="5">
    <source>
        <dbReference type="ARBA" id="ARBA00022692"/>
    </source>
</evidence>
<dbReference type="GO" id="GO:0016746">
    <property type="term" value="F:acyltransferase activity"/>
    <property type="evidence" value="ECO:0007669"/>
    <property type="project" value="UniProtKB-KW"/>
</dbReference>
<comment type="similarity">
    <text evidence="2 9">Belongs to the membrane-bound acyltransferase family.</text>
</comment>
<dbReference type="RefSeq" id="WP_069151859.1">
    <property type="nucleotide sequence ID" value="NZ_MCGH01000002.1"/>
</dbReference>
<name>A0A1E3AA57_9FIRM</name>
<dbReference type="InterPro" id="IPR024194">
    <property type="entry name" value="Ac/AlaTfrase_AlgI/DltB"/>
</dbReference>
<dbReference type="InterPro" id="IPR028362">
    <property type="entry name" value="AlgI"/>
</dbReference>
<feature type="transmembrane region" description="Helical" evidence="10">
    <location>
        <begin position="481"/>
        <end position="506"/>
    </location>
</feature>
<keyword evidence="8 9" id="KW-0012">Acyltransferase</keyword>
<dbReference type="InterPro" id="IPR004299">
    <property type="entry name" value="MBOAT_fam"/>
</dbReference>
<accession>A0A1E3AA57</accession>
<evidence type="ECO:0000256" key="6">
    <source>
        <dbReference type="ARBA" id="ARBA00022989"/>
    </source>
</evidence>
<evidence type="ECO:0000313" key="12">
    <source>
        <dbReference type="Proteomes" id="UP000094067"/>
    </source>
</evidence>
<keyword evidence="4 9" id="KW-0808">Transferase</keyword>
<feature type="transmembrane region" description="Helical" evidence="10">
    <location>
        <begin position="155"/>
        <end position="174"/>
    </location>
</feature>
<sequence>MLFNSYIFLFLFLPLCLGGYYLLAHFGKAKPAKLCLTGFSLWFYGYFNPSYLLIMLFSILFNYCIFRLIISARKKNHMSGIAGSRFWMTIGVLSNLGILFYFKYYDFFIENVNAVFDTSFMLKGILLPLGISFFTFQQIGFVVDSYRGEIESCSFLDYSLFVSFFPQLIAGPIVNHNEMMPQFEQIGHRQMDWNQFTSGVYLFTLGMVKKVLVADTFGKAVNWGYSNVSGLTGVDGALLILFYVLQLYFDFSGYCNMARGLGWLFGIEIPVNFNSPYKAVDIVDFWKRWHITLSRFFTKYVYIPLGGNRKGRGRMYGNLFMIYLLSGIWHGAGWTYVLWSVTQGVLYILTRMWQLHKKERKVPAAEKEKSPFLQRLVRVGGILFTFVYFSLTCVFFRSETVAQALEIFRRLFTGGIAVPAEAMTQGFNLDEFWYVMKLLHLDRLPYSQMYLCGGITLITLIVVFIAPNADELAERFKPKVWNALVMAGLFLWCVLSLSGVSSFLYFNF</sequence>
<feature type="transmembrane region" description="Helical" evidence="10">
    <location>
        <begin position="53"/>
        <end position="70"/>
    </location>
</feature>
<evidence type="ECO:0000313" key="11">
    <source>
        <dbReference type="EMBL" id="ODM05654.1"/>
    </source>
</evidence>
<dbReference type="PIRSF" id="PIRSF016636">
    <property type="entry name" value="AlgI_DltB"/>
    <property type="match status" value="1"/>
</dbReference>
<dbReference type="InterPro" id="IPR051085">
    <property type="entry name" value="MB_O-acyltransferase"/>
</dbReference>
<dbReference type="AlphaFoldDB" id="A0A1E3AA57"/>
<dbReference type="Pfam" id="PF03062">
    <property type="entry name" value="MBOAT"/>
    <property type="match status" value="1"/>
</dbReference>
<evidence type="ECO:0000256" key="2">
    <source>
        <dbReference type="ARBA" id="ARBA00010323"/>
    </source>
</evidence>
<keyword evidence="3 9" id="KW-1003">Cell membrane</keyword>
<dbReference type="PIRSF" id="PIRSF500217">
    <property type="entry name" value="AlgI"/>
    <property type="match status" value="1"/>
</dbReference>
<evidence type="ECO:0000256" key="3">
    <source>
        <dbReference type="ARBA" id="ARBA00022475"/>
    </source>
</evidence>
<dbReference type="EC" id="2.3.1.-" evidence="11"/>
<dbReference type="PATRIC" id="fig|1432052.4.peg.1729"/>
<evidence type="ECO:0000256" key="8">
    <source>
        <dbReference type="ARBA" id="ARBA00023315"/>
    </source>
</evidence>
<dbReference type="Proteomes" id="UP000094067">
    <property type="component" value="Unassembled WGS sequence"/>
</dbReference>
<feature type="transmembrane region" description="Helical" evidence="10">
    <location>
        <begin position="122"/>
        <end position="143"/>
    </location>
</feature>
<evidence type="ECO:0000256" key="1">
    <source>
        <dbReference type="ARBA" id="ARBA00004651"/>
    </source>
</evidence>
<feature type="transmembrane region" description="Helical" evidence="10">
    <location>
        <begin position="319"/>
        <end position="339"/>
    </location>
</feature>
<comment type="subcellular location">
    <subcellularLocation>
        <location evidence="1">Cell membrane</location>
        <topology evidence="1">Multi-pass membrane protein</topology>
    </subcellularLocation>
</comment>
<dbReference type="EMBL" id="MCGH01000002">
    <property type="protein sequence ID" value="ODM05654.1"/>
    <property type="molecule type" value="Genomic_DNA"/>
</dbReference>
<evidence type="ECO:0000256" key="4">
    <source>
        <dbReference type="ARBA" id="ARBA00022679"/>
    </source>
</evidence>
<evidence type="ECO:0000256" key="10">
    <source>
        <dbReference type="SAM" id="Phobius"/>
    </source>
</evidence>
<comment type="caution">
    <text evidence="11">The sequence shown here is derived from an EMBL/GenBank/DDBJ whole genome shotgun (WGS) entry which is preliminary data.</text>
</comment>
<feature type="transmembrane region" description="Helical" evidence="10">
    <location>
        <begin position="447"/>
        <end position="469"/>
    </location>
</feature>
<keyword evidence="5 10" id="KW-0812">Transmembrane</keyword>
<keyword evidence="7 9" id="KW-0472">Membrane</keyword>
<gene>
    <name evidence="11" type="primary">patA_8</name>
    <name evidence="11" type="ORF">BEI61_01543</name>
</gene>
<evidence type="ECO:0000256" key="9">
    <source>
        <dbReference type="PIRNR" id="PIRNR016636"/>
    </source>
</evidence>
<organism evidence="11 12">
    <name type="scientific">Eisenbergiella tayi</name>
    <dbReference type="NCBI Taxonomy" id="1432052"/>
    <lineage>
        <taxon>Bacteria</taxon>
        <taxon>Bacillati</taxon>
        <taxon>Bacillota</taxon>
        <taxon>Clostridia</taxon>
        <taxon>Lachnospirales</taxon>
        <taxon>Lachnospiraceae</taxon>
        <taxon>Eisenbergiella</taxon>
    </lineage>
</organism>
<keyword evidence="6 10" id="KW-1133">Transmembrane helix</keyword>
<protein>
    <submittedName>
        <fullName evidence="11">Peptidoglycan O-acetyltransferase</fullName>
        <ecNumber evidence="11">2.3.1.-</ecNumber>
    </submittedName>
</protein>
<dbReference type="PANTHER" id="PTHR13285">
    <property type="entry name" value="ACYLTRANSFERASE"/>
    <property type="match status" value="1"/>
</dbReference>
<feature type="transmembrane region" description="Helical" evidence="10">
    <location>
        <begin position="6"/>
        <end position="24"/>
    </location>
</feature>
<dbReference type="GO" id="GO:0042121">
    <property type="term" value="P:alginic acid biosynthetic process"/>
    <property type="evidence" value="ECO:0007669"/>
    <property type="project" value="InterPro"/>
</dbReference>
<dbReference type="GO" id="GO:0005886">
    <property type="term" value="C:plasma membrane"/>
    <property type="evidence" value="ECO:0007669"/>
    <property type="project" value="UniProtKB-SubCell"/>
</dbReference>
<evidence type="ECO:0000256" key="7">
    <source>
        <dbReference type="ARBA" id="ARBA00023136"/>
    </source>
</evidence>
<dbReference type="PANTHER" id="PTHR13285:SF23">
    <property type="entry name" value="TEICHOIC ACID D-ALANYLTRANSFERASE"/>
    <property type="match status" value="1"/>
</dbReference>
<feature type="transmembrane region" description="Helical" evidence="10">
    <location>
        <begin position="376"/>
        <end position="396"/>
    </location>
</feature>